<protein>
    <recommendedName>
        <fullName evidence="16">Cytochrome P450</fullName>
    </recommendedName>
</protein>
<proteinExistence type="inferred from homology"/>
<dbReference type="GO" id="GO:0016020">
    <property type="term" value="C:membrane"/>
    <property type="evidence" value="ECO:0007669"/>
    <property type="project" value="UniProtKB-SubCell"/>
</dbReference>
<keyword evidence="15" id="KW-1185">Reference proteome</keyword>
<dbReference type="InParanoid" id="A0A409XYK3"/>
<dbReference type="GO" id="GO:0004497">
    <property type="term" value="F:monooxygenase activity"/>
    <property type="evidence" value="ECO:0007669"/>
    <property type="project" value="UniProtKB-KW"/>
</dbReference>
<evidence type="ECO:0000256" key="1">
    <source>
        <dbReference type="ARBA" id="ARBA00001971"/>
    </source>
</evidence>
<keyword evidence="11" id="KW-0503">Monooxygenase</keyword>
<dbReference type="InterPro" id="IPR036396">
    <property type="entry name" value="Cyt_P450_sf"/>
</dbReference>
<dbReference type="OrthoDB" id="1470350at2759"/>
<keyword evidence="10 13" id="KW-0408">Iron</keyword>
<comment type="subcellular location">
    <subcellularLocation>
        <location evidence="2">Membrane</location>
    </subcellularLocation>
</comment>
<evidence type="ECO:0000256" key="4">
    <source>
        <dbReference type="ARBA" id="ARBA00010617"/>
    </source>
</evidence>
<accession>A0A409XYK3</accession>
<dbReference type="SUPFAM" id="SSF48264">
    <property type="entry name" value="Cytochrome P450"/>
    <property type="match status" value="1"/>
</dbReference>
<dbReference type="AlphaFoldDB" id="A0A409XYK3"/>
<dbReference type="InterPro" id="IPR001128">
    <property type="entry name" value="Cyt_P450"/>
</dbReference>
<keyword evidence="6" id="KW-0812">Transmembrane</keyword>
<keyword evidence="5 13" id="KW-0349">Heme</keyword>
<comment type="caution">
    <text evidence="14">The sequence shown here is derived from an EMBL/GenBank/DDBJ whole genome shotgun (WGS) entry which is preliminary data.</text>
</comment>
<feature type="binding site" description="axial binding residue" evidence="13">
    <location>
        <position position="503"/>
    </location>
    <ligand>
        <name>heme</name>
        <dbReference type="ChEBI" id="CHEBI:30413"/>
    </ligand>
    <ligandPart>
        <name>Fe</name>
        <dbReference type="ChEBI" id="CHEBI:18248"/>
    </ligandPart>
</feature>
<keyword evidence="7 13" id="KW-0479">Metal-binding</keyword>
<comment type="cofactor">
    <cofactor evidence="1 13">
        <name>heme</name>
        <dbReference type="ChEBI" id="CHEBI:30413"/>
    </cofactor>
</comment>
<comment type="similarity">
    <text evidence="4">Belongs to the cytochrome P450 family.</text>
</comment>
<gene>
    <name evidence="14" type="ORF">CVT26_015599</name>
</gene>
<evidence type="ECO:0000256" key="8">
    <source>
        <dbReference type="ARBA" id="ARBA00022989"/>
    </source>
</evidence>
<keyword evidence="9" id="KW-0560">Oxidoreductase</keyword>
<evidence type="ECO:0000313" key="15">
    <source>
        <dbReference type="Proteomes" id="UP000284706"/>
    </source>
</evidence>
<evidence type="ECO:0000256" key="5">
    <source>
        <dbReference type="ARBA" id="ARBA00022617"/>
    </source>
</evidence>
<evidence type="ECO:0000256" key="3">
    <source>
        <dbReference type="ARBA" id="ARBA00004721"/>
    </source>
</evidence>
<dbReference type="PANTHER" id="PTHR24305:SF166">
    <property type="entry name" value="CYTOCHROME P450 12A4, MITOCHONDRIAL-RELATED"/>
    <property type="match status" value="1"/>
</dbReference>
<evidence type="ECO:0000256" key="11">
    <source>
        <dbReference type="ARBA" id="ARBA00023033"/>
    </source>
</evidence>
<dbReference type="InterPro" id="IPR002401">
    <property type="entry name" value="Cyt_P450_E_grp-I"/>
</dbReference>
<reference evidence="14 15" key="1">
    <citation type="journal article" date="2018" name="Evol. Lett.">
        <title>Horizontal gene cluster transfer increased hallucinogenic mushroom diversity.</title>
        <authorList>
            <person name="Reynolds H.T."/>
            <person name="Vijayakumar V."/>
            <person name="Gluck-Thaler E."/>
            <person name="Korotkin H.B."/>
            <person name="Matheny P.B."/>
            <person name="Slot J.C."/>
        </authorList>
    </citation>
    <scope>NUCLEOTIDE SEQUENCE [LARGE SCALE GENOMIC DNA]</scope>
    <source>
        <strain evidence="14 15">SRW20</strain>
    </source>
</reference>
<evidence type="ECO:0000256" key="6">
    <source>
        <dbReference type="ARBA" id="ARBA00022692"/>
    </source>
</evidence>
<dbReference type="PRINTS" id="PR00463">
    <property type="entry name" value="EP450I"/>
</dbReference>
<keyword evidence="12" id="KW-0472">Membrane</keyword>
<dbReference type="GO" id="GO:0005506">
    <property type="term" value="F:iron ion binding"/>
    <property type="evidence" value="ECO:0007669"/>
    <property type="project" value="InterPro"/>
</dbReference>
<dbReference type="CDD" id="cd11069">
    <property type="entry name" value="CYP_FUM15-like"/>
    <property type="match status" value="1"/>
</dbReference>
<organism evidence="14 15">
    <name type="scientific">Gymnopilus dilepis</name>
    <dbReference type="NCBI Taxonomy" id="231916"/>
    <lineage>
        <taxon>Eukaryota</taxon>
        <taxon>Fungi</taxon>
        <taxon>Dikarya</taxon>
        <taxon>Basidiomycota</taxon>
        <taxon>Agaricomycotina</taxon>
        <taxon>Agaricomycetes</taxon>
        <taxon>Agaricomycetidae</taxon>
        <taxon>Agaricales</taxon>
        <taxon>Agaricineae</taxon>
        <taxon>Hymenogastraceae</taxon>
        <taxon>Gymnopilus</taxon>
    </lineage>
</organism>
<name>A0A409XYK3_9AGAR</name>
<evidence type="ECO:0000313" key="14">
    <source>
        <dbReference type="EMBL" id="PPQ95860.1"/>
    </source>
</evidence>
<dbReference type="Proteomes" id="UP000284706">
    <property type="component" value="Unassembled WGS sequence"/>
</dbReference>
<evidence type="ECO:0000256" key="2">
    <source>
        <dbReference type="ARBA" id="ARBA00004370"/>
    </source>
</evidence>
<comment type="pathway">
    <text evidence="3">Secondary metabolite biosynthesis; terpenoid biosynthesis.</text>
</comment>
<dbReference type="STRING" id="231916.A0A409XYK3"/>
<evidence type="ECO:0000256" key="12">
    <source>
        <dbReference type="ARBA" id="ARBA00023136"/>
    </source>
</evidence>
<dbReference type="Gene3D" id="1.10.630.10">
    <property type="entry name" value="Cytochrome P450"/>
    <property type="match status" value="1"/>
</dbReference>
<dbReference type="GO" id="GO:0020037">
    <property type="term" value="F:heme binding"/>
    <property type="evidence" value="ECO:0007669"/>
    <property type="project" value="InterPro"/>
</dbReference>
<dbReference type="EMBL" id="NHYE01001409">
    <property type="protein sequence ID" value="PPQ95860.1"/>
    <property type="molecule type" value="Genomic_DNA"/>
</dbReference>
<dbReference type="InterPro" id="IPR050121">
    <property type="entry name" value="Cytochrome_P450_monoxygenase"/>
</dbReference>
<dbReference type="PANTHER" id="PTHR24305">
    <property type="entry name" value="CYTOCHROME P450"/>
    <property type="match status" value="1"/>
</dbReference>
<evidence type="ECO:0000256" key="9">
    <source>
        <dbReference type="ARBA" id="ARBA00023002"/>
    </source>
</evidence>
<dbReference type="Pfam" id="PF00067">
    <property type="entry name" value="p450"/>
    <property type="match status" value="1"/>
</dbReference>
<keyword evidence="8" id="KW-1133">Transmembrane helix</keyword>
<evidence type="ECO:0000256" key="7">
    <source>
        <dbReference type="ARBA" id="ARBA00022723"/>
    </source>
</evidence>
<dbReference type="GO" id="GO:0016705">
    <property type="term" value="F:oxidoreductase activity, acting on paired donors, with incorporation or reduction of molecular oxygen"/>
    <property type="evidence" value="ECO:0007669"/>
    <property type="project" value="InterPro"/>
</dbReference>
<evidence type="ECO:0000256" key="10">
    <source>
        <dbReference type="ARBA" id="ARBA00023004"/>
    </source>
</evidence>
<evidence type="ECO:0008006" key="16">
    <source>
        <dbReference type="Google" id="ProtNLM"/>
    </source>
</evidence>
<dbReference type="PRINTS" id="PR00385">
    <property type="entry name" value="P450"/>
</dbReference>
<sequence>MIHLIIYTFSLCAASWAVWRLLRRYVVNSDLDNIPGPPVQSIWNGNFSKVFNPNAWGFHQEISEKYGSVVKIKSLLGENQLYVFDPKAMHHIVVKDQFIYEETSAFIQNNKTCLGPGLLGTLGEQHRKQRKMLNPVFSMAHLRNMIPIFYNVTNKLRDTLAMKIANGPQEVWFLSLYEFLCLKLERKVDILHWMSRTALELVGQSGLGYSFDTLTEDAVLHPYSLSVKKFVPASFHFIWARNYLLPFLSKIGSPKFQRRVIDLLPWKELHEFRDIVDVLHNTAVEIIESKKKAMAAGDDAVLDQVGQGKDIISILLRANMAASKADSLSEEELVGQVSTLTFAATDTTSSALSRILYLLSHHPEVQEKLRHELMQARKDPDVDLSYDELVNLPYLDAVCRETLRLYAPVPTMSRTTRQDIVLPLSKPVIGLDGREMHEIFVPNNTNVIIGIMASNRNPEIWGPDSLEWKPERWLEPLPQQLDSVHIPGVYSHLMTFLGGGRACIGFKFSQLEMKVVLSVLLRTFRFSPSNKEIFWQMNAIATPILEKDRKQTIPHSQLPLVLHLVD</sequence>
<evidence type="ECO:0000256" key="13">
    <source>
        <dbReference type="PIRSR" id="PIRSR602401-1"/>
    </source>
</evidence>